<evidence type="ECO:0000313" key="2">
    <source>
        <dbReference type="Proteomes" id="UP001229409"/>
    </source>
</evidence>
<comment type="caution">
    <text evidence="1">The sequence shown here is derived from an EMBL/GenBank/DDBJ whole genome shotgun (WGS) entry which is preliminary data.</text>
</comment>
<organism evidence="1 2">
    <name type="scientific">Paenibacillus polymyxa</name>
    <name type="common">Bacillus polymyxa</name>
    <dbReference type="NCBI Taxonomy" id="1406"/>
    <lineage>
        <taxon>Bacteria</taxon>
        <taxon>Bacillati</taxon>
        <taxon>Bacillota</taxon>
        <taxon>Bacilli</taxon>
        <taxon>Bacillales</taxon>
        <taxon>Paenibacillaceae</taxon>
        <taxon>Paenibacillus</taxon>
    </lineage>
</organism>
<dbReference type="EMBL" id="JARVWT010000006">
    <property type="protein sequence ID" value="MDH2332477.1"/>
    <property type="molecule type" value="Genomic_DNA"/>
</dbReference>
<evidence type="ECO:0000313" key="1">
    <source>
        <dbReference type="EMBL" id="MDH2332477.1"/>
    </source>
</evidence>
<accession>A0AAP4EAE8</accession>
<gene>
    <name evidence="1" type="ORF">QDS18_16580</name>
</gene>
<proteinExistence type="predicted"/>
<protein>
    <submittedName>
        <fullName evidence="1">Uncharacterized protein</fullName>
    </submittedName>
</protein>
<dbReference type="AlphaFoldDB" id="A0AAP4EAE8"/>
<dbReference type="Proteomes" id="UP001229409">
    <property type="component" value="Unassembled WGS sequence"/>
</dbReference>
<reference evidence="1" key="1">
    <citation type="submission" date="2023-04" db="EMBL/GenBank/DDBJ databases">
        <title>Uncovering the Secrets of Slow-Growing Bacteria in Tropical Savanna Soil through Cultivation and Genomic Analysis.</title>
        <authorList>
            <person name="Goncalves O.S."/>
            <person name="Santana M.F."/>
        </authorList>
    </citation>
    <scope>NUCLEOTIDE SEQUENCE</scope>
    <source>
        <strain evidence="1">ANTI</strain>
    </source>
</reference>
<dbReference type="RefSeq" id="WP_279834847.1">
    <property type="nucleotide sequence ID" value="NZ_JARVWT010000006.1"/>
</dbReference>
<name>A0AAP4EAE8_PAEPO</name>
<sequence>MAEKDTRLAEVIPFPNAVADVLEAWAAAARRGEITCVIIAGLGPDRLDGDTLTASVGVNSREYGVLVNDLNDSRIIETVDVNLFE</sequence>